<dbReference type="FunFam" id="3.30.1330.40:FF:000018">
    <property type="entry name" value="Unplaced genomic scaffold supercont1.2, whole genome shotgun sequence"/>
    <property type="match status" value="1"/>
</dbReference>
<dbReference type="GO" id="GO:0019239">
    <property type="term" value="F:deaminase activity"/>
    <property type="evidence" value="ECO:0007669"/>
    <property type="project" value="TreeGrafter"/>
</dbReference>
<proteinExistence type="predicted"/>
<dbReference type="OrthoDB" id="309640at2759"/>
<dbReference type="GO" id="GO:0005829">
    <property type="term" value="C:cytosol"/>
    <property type="evidence" value="ECO:0007669"/>
    <property type="project" value="TreeGrafter"/>
</dbReference>
<dbReference type="AlphaFoldDB" id="A0A095C1H6"/>
<keyword evidence="2" id="KW-1185">Reference proteome</keyword>
<reference evidence="1 2" key="2">
    <citation type="journal article" date="2018" name="Proc. Natl. Acad. Sci.">
        <title>RNAi is a critical determinant of centromere evolution in closely related fungi.</title>
        <authorList>
            <person name="Yadav V."/>
            <person name="Sun S."/>
            <person name="Billmyre R.B."/>
            <person name="Thimmappa B.C."/>
            <person name="Shea T."/>
            <person name="Lintner R."/>
            <person name="Bakkeren G."/>
            <person name="Cuomo C.A."/>
            <person name="Heitman J."/>
            <person name="Sanyal K."/>
        </authorList>
    </citation>
    <scope>NUCLEOTIDE SEQUENCE [LARGE SCALE GENOMIC DNA]</scope>
    <source>
        <strain evidence="1 2">R265</strain>
    </source>
</reference>
<reference evidence="1 2" key="1">
    <citation type="journal article" date="2011" name="MBio">
        <title>Genome variation in Cryptococcus gattii, an emerging pathogen of immunocompetent hosts.</title>
        <authorList>
            <person name="D'Souza C.A."/>
            <person name="Kronstad J.W."/>
            <person name="Taylor G."/>
            <person name="Warren R."/>
            <person name="Yuen M."/>
            <person name="Hu G."/>
            <person name="Jung W.H."/>
            <person name="Sham A."/>
            <person name="Kidd S.E."/>
            <person name="Tangen K."/>
            <person name="Lee N."/>
            <person name="Zeilmaker T."/>
            <person name="Sawkins J."/>
            <person name="McVicker G."/>
            <person name="Shah S."/>
            <person name="Gnerre S."/>
            <person name="Griggs A."/>
            <person name="Zeng Q."/>
            <person name="Bartlett K."/>
            <person name="Li W."/>
            <person name="Wang X."/>
            <person name="Heitman J."/>
            <person name="Stajich J.E."/>
            <person name="Fraser J.A."/>
            <person name="Meyer W."/>
            <person name="Carter D."/>
            <person name="Schein J."/>
            <person name="Krzywinski M."/>
            <person name="Kwon-Chung K.J."/>
            <person name="Varma A."/>
            <person name="Wang J."/>
            <person name="Brunham R."/>
            <person name="Fyfe M."/>
            <person name="Ouellette B.F."/>
            <person name="Siddiqui A."/>
            <person name="Marra M."/>
            <person name="Jones S."/>
            <person name="Holt R."/>
            <person name="Birren B.W."/>
            <person name="Galagan J.E."/>
            <person name="Cuomo C.A."/>
        </authorList>
    </citation>
    <scope>NUCLEOTIDE SEQUENCE [LARGE SCALE GENOMIC DNA]</scope>
    <source>
        <strain evidence="1 2">R265</strain>
    </source>
</reference>
<sequence>MSKSNKVSVVDPSGPAPSKFASNMIVSGKTVYLAGAVGTDKSGQFIPGTIQDRTRQALRNAEERLQFIGLDLSDVVSVTIFLSKYEQDFASMNEAYIASFPTNAPLPVRTCVGVAALPAGTDIEMTLIAAKRD</sequence>
<dbReference type="InterPro" id="IPR035959">
    <property type="entry name" value="RutC-like_sf"/>
</dbReference>
<accession>A0A095C1H6</accession>
<dbReference type="Proteomes" id="UP000029445">
    <property type="component" value="Chromosome 2"/>
</dbReference>
<dbReference type="HOGENOM" id="CLU_100715_7_2_1"/>
<dbReference type="PANTHER" id="PTHR11803:SF42">
    <property type="entry name" value="MMF1"/>
    <property type="match status" value="1"/>
</dbReference>
<dbReference type="RefSeq" id="XP_062880796.1">
    <property type="nucleotide sequence ID" value="XM_063024726.1"/>
</dbReference>
<organism evidence="1 2">
    <name type="scientific">Cryptococcus deuterogattii (strain R265)</name>
    <name type="common">Cryptococcus gattii VGII (strain R265)</name>
    <dbReference type="NCBI Taxonomy" id="294750"/>
    <lineage>
        <taxon>Eukaryota</taxon>
        <taxon>Fungi</taxon>
        <taxon>Dikarya</taxon>
        <taxon>Basidiomycota</taxon>
        <taxon>Agaricomycotina</taxon>
        <taxon>Tremellomycetes</taxon>
        <taxon>Tremellales</taxon>
        <taxon>Cryptococcaceae</taxon>
        <taxon>Cryptococcus</taxon>
        <taxon>Cryptococcus gattii species complex</taxon>
    </lineage>
</organism>
<gene>
    <name evidence="1" type="ORF">CNBG_0648</name>
</gene>
<evidence type="ECO:0000313" key="1">
    <source>
        <dbReference type="EMBL" id="KGB74810.1"/>
    </source>
</evidence>
<dbReference type="Gene3D" id="3.30.1330.40">
    <property type="entry name" value="RutC-like"/>
    <property type="match status" value="1"/>
</dbReference>
<dbReference type="STRING" id="294750.A0A095C1H6"/>
<dbReference type="Pfam" id="PF01042">
    <property type="entry name" value="Ribonuc_L-PSP"/>
    <property type="match status" value="1"/>
</dbReference>
<dbReference type="EMBL" id="CP025760">
    <property type="protein sequence ID" value="KGB74810.1"/>
    <property type="molecule type" value="Genomic_DNA"/>
</dbReference>
<dbReference type="VEuPathDB" id="FungiDB:CNBG_0648"/>
<dbReference type="GeneID" id="88176880"/>
<dbReference type="InterPro" id="IPR006175">
    <property type="entry name" value="YjgF/YER057c/UK114"/>
</dbReference>
<dbReference type="GO" id="GO:0005739">
    <property type="term" value="C:mitochondrion"/>
    <property type="evidence" value="ECO:0007669"/>
    <property type="project" value="TreeGrafter"/>
</dbReference>
<protein>
    <submittedName>
        <fullName evidence="1">Uncharacterized protein</fullName>
    </submittedName>
</protein>
<name>A0A095C1H6_CRYD2</name>
<dbReference type="OMA" id="NVEMECV"/>
<dbReference type="CDD" id="cd00448">
    <property type="entry name" value="YjgF_YER057c_UK114_family"/>
    <property type="match status" value="1"/>
</dbReference>
<evidence type="ECO:0000313" key="2">
    <source>
        <dbReference type="Proteomes" id="UP000029445"/>
    </source>
</evidence>
<dbReference type="PANTHER" id="PTHR11803">
    <property type="entry name" value="2-IMINOBUTANOATE/2-IMINOPROPANOATE DEAMINASE RIDA"/>
    <property type="match status" value="1"/>
</dbReference>
<dbReference type="SUPFAM" id="SSF55298">
    <property type="entry name" value="YjgF-like"/>
    <property type="match status" value="1"/>
</dbReference>
<dbReference type="KEGG" id="cdeu:CNBG_0648"/>